<sequence>MTYLCIPAADSTSQNLIQHFKECIRFIHESRLHGGGCLVHCLAGVSRSTTILVAYLMTVTNFGWEECFSAVKTVRSYAGPNLGFQQQLQEYEMTLVNEYRRWLRKEYGVNPFKDQERLEGLLSQYEEQQKEQQRRNGPSHWTNPSTSVYPLPYNAYGTSNSSWVKR</sequence>
<dbReference type="InterPro" id="IPR029021">
    <property type="entry name" value="Prot-tyrosine_phosphatase-like"/>
</dbReference>
<dbReference type="SMART" id="SM00195">
    <property type="entry name" value="DSPc"/>
    <property type="match status" value="1"/>
</dbReference>
<dbReference type="EMBL" id="AFYH01217789">
    <property type="status" value="NOT_ANNOTATED_CDS"/>
    <property type="molecule type" value="Genomic_DNA"/>
</dbReference>
<dbReference type="EMBL" id="AFYH01217783">
    <property type="status" value="NOT_ANNOTATED_CDS"/>
    <property type="molecule type" value="Genomic_DNA"/>
</dbReference>
<evidence type="ECO:0000256" key="4">
    <source>
        <dbReference type="ARBA" id="ARBA00047761"/>
    </source>
</evidence>
<dbReference type="Pfam" id="PF00782">
    <property type="entry name" value="DSPc"/>
    <property type="match status" value="1"/>
</dbReference>
<dbReference type="GO" id="GO:0004725">
    <property type="term" value="F:protein tyrosine phosphatase activity"/>
    <property type="evidence" value="ECO:0007669"/>
    <property type="project" value="UniProtKB-EC"/>
</dbReference>
<dbReference type="OMA" id="RENHWIN"/>
<dbReference type="InterPro" id="IPR000340">
    <property type="entry name" value="Dual-sp_phosphatase_cat-dom"/>
</dbReference>
<comment type="catalytic activity">
    <reaction evidence="4">
        <text>O-phospho-L-seryl-[protein] + H2O = L-seryl-[protein] + phosphate</text>
        <dbReference type="Rhea" id="RHEA:20629"/>
        <dbReference type="Rhea" id="RHEA-COMP:9863"/>
        <dbReference type="Rhea" id="RHEA-COMP:11604"/>
        <dbReference type="ChEBI" id="CHEBI:15377"/>
        <dbReference type="ChEBI" id="CHEBI:29999"/>
        <dbReference type="ChEBI" id="CHEBI:43474"/>
        <dbReference type="ChEBI" id="CHEBI:83421"/>
        <dbReference type="EC" id="3.1.3.16"/>
    </reaction>
</comment>
<dbReference type="PROSITE" id="PS50056">
    <property type="entry name" value="TYR_PHOSPHATASE_2"/>
    <property type="match status" value="1"/>
</dbReference>
<dbReference type="InterPro" id="IPR016130">
    <property type="entry name" value="Tyr_Pase_AS"/>
</dbReference>
<reference evidence="10" key="2">
    <citation type="submission" date="2025-08" db="UniProtKB">
        <authorList>
            <consortium name="Ensembl"/>
        </authorList>
    </citation>
    <scope>IDENTIFICATION</scope>
</reference>
<dbReference type="EMBL" id="AFYH01217780">
    <property type="status" value="NOT_ANNOTATED_CDS"/>
    <property type="molecule type" value="Genomic_DNA"/>
</dbReference>
<dbReference type="EMBL" id="AFYH01217788">
    <property type="status" value="NOT_ANNOTATED_CDS"/>
    <property type="molecule type" value="Genomic_DNA"/>
</dbReference>
<dbReference type="Proteomes" id="UP000008672">
    <property type="component" value="Unassembled WGS sequence"/>
</dbReference>
<evidence type="ECO:0000259" key="9">
    <source>
        <dbReference type="PROSITE" id="PS50056"/>
    </source>
</evidence>
<dbReference type="InterPro" id="IPR020422">
    <property type="entry name" value="TYR_PHOSPHATASE_DUAL_dom"/>
</dbReference>
<dbReference type="EMBL" id="AFYH01217786">
    <property type="status" value="NOT_ANNOTATED_CDS"/>
    <property type="molecule type" value="Genomic_DNA"/>
</dbReference>
<dbReference type="PANTHER" id="PTHR45948">
    <property type="entry name" value="DUAL SPECIFICITY PROTEIN PHOSPHATASE DDB_G0269404-RELATED"/>
    <property type="match status" value="1"/>
</dbReference>
<evidence type="ECO:0000259" key="8">
    <source>
        <dbReference type="PROSITE" id="PS50054"/>
    </source>
</evidence>
<evidence type="ECO:0000256" key="7">
    <source>
        <dbReference type="SAM" id="MobiDB-lite"/>
    </source>
</evidence>
<dbReference type="HOGENOM" id="CLU_027074_5_0_1"/>
<reference evidence="10" key="3">
    <citation type="submission" date="2025-09" db="UniProtKB">
        <authorList>
            <consortium name="Ensembl"/>
        </authorList>
    </citation>
    <scope>IDENTIFICATION</scope>
</reference>
<accession>H2ZRM8</accession>
<dbReference type="EMBL" id="AFYH01217784">
    <property type="status" value="NOT_ANNOTATED_CDS"/>
    <property type="molecule type" value="Genomic_DNA"/>
</dbReference>
<dbReference type="GO" id="GO:0004722">
    <property type="term" value="F:protein serine/threonine phosphatase activity"/>
    <property type="evidence" value="ECO:0007669"/>
    <property type="project" value="UniProtKB-EC"/>
</dbReference>
<dbReference type="Bgee" id="ENSLACG00000000043">
    <property type="expression patterns" value="Expressed in muscle tissue and 5 other cell types or tissues"/>
</dbReference>
<dbReference type="EMBL" id="AFYH01217781">
    <property type="status" value="NOT_ANNOTATED_CDS"/>
    <property type="molecule type" value="Genomic_DNA"/>
</dbReference>
<dbReference type="Ensembl" id="ENSLACT00000000050.1">
    <property type="protein sequence ID" value="ENSLACP00000000049.1"/>
    <property type="gene ID" value="ENSLACG00000000043.1"/>
</dbReference>
<dbReference type="STRING" id="7897.ENSLACP00000000049"/>
<keyword evidence="2" id="KW-0378">Hydrolase</keyword>
<keyword evidence="11" id="KW-1185">Reference proteome</keyword>
<dbReference type="InterPro" id="IPR000387">
    <property type="entry name" value="Tyr_Pase_dom"/>
</dbReference>
<evidence type="ECO:0000256" key="3">
    <source>
        <dbReference type="ARBA" id="ARBA00022912"/>
    </source>
</evidence>
<evidence type="ECO:0000256" key="6">
    <source>
        <dbReference type="ARBA" id="ARBA00051722"/>
    </source>
</evidence>
<feature type="region of interest" description="Disordered" evidence="7">
    <location>
        <begin position="126"/>
        <end position="146"/>
    </location>
</feature>
<dbReference type="PROSITE" id="PS00383">
    <property type="entry name" value="TYR_PHOSPHATASE_1"/>
    <property type="match status" value="1"/>
</dbReference>
<name>H2ZRM8_LATCH</name>
<dbReference type="AlphaFoldDB" id="H2ZRM8"/>
<dbReference type="SUPFAM" id="SSF52799">
    <property type="entry name" value="(Phosphotyrosine protein) phosphatases II"/>
    <property type="match status" value="1"/>
</dbReference>
<reference evidence="11" key="1">
    <citation type="submission" date="2011-08" db="EMBL/GenBank/DDBJ databases">
        <title>The draft genome of Latimeria chalumnae.</title>
        <authorList>
            <person name="Di Palma F."/>
            <person name="Alfoldi J."/>
            <person name="Johnson J."/>
            <person name="Berlin A."/>
            <person name="Gnerre S."/>
            <person name="Jaffe D."/>
            <person name="MacCallum I."/>
            <person name="Young S."/>
            <person name="Walker B.J."/>
            <person name="Lander E."/>
            <person name="Lindblad-Toh K."/>
        </authorList>
    </citation>
    <scope>NUCLEOTIDE SEQUENCE [LARGE SCALE GENOMIC DNA]</scope>
    <source>
        <strain evidence="11">Wild caught</strain>
    </source>
</reference>
<comment type="catalytic activity">
    <reaction evidence="5">
        <text>O-phospho-L-threonyl-[protein] + H2O = L-threonyl-[protein] + phosphate</text>
        <dbReference type="Rhea" id="RHEA:47004"/>
        <dbReference type="Rhea" id="RHEA-COMP:11060"/>
        <dbReference type="Rhea" id="RHEA-COMP:11605"/>
        <dbReference type="ChEBI" id="CHEBI:15377"/>
        <dbReference type="ChEBI" id="CHEBI:30013"/>
        <dbReference type="ChEBI" id="CHEBI:43474"/>
        <dbReference type="ChEBI" id="CHEBI:61977"/>
        <dbReference type="EC" id="3.1.3.16"/>
    </reaction>
</comment>
<protein>
    <submittedName>
        <fullName evidence="10">Dual specificity phosphatase 22a</fullName>
    </submittedName>
</protein>
<dbReference type="Gene3D" id="3.90.190.10">
    <property type="entry name" value="Protein tyrosine phosphatase superfamily"/>
    <property type="match status" value="1"/>
</dbReference>
<evidence type="ECO:0000256" key="1">
    <source>
        <dbReference type="ARBA" id="ARBA00008601"/>
    </source>
</evidence>
<evidence type="ECO:0000313" key="10">
    <source>
        <dbReference type="Ensembl" id="ENSLACP00000000049.1"/>
    </source>
</evidence>
<feature type="domain" description="Tyrosine specific protein phosphatases" evidence="9">
    <location>
        <begin position="18"/>
        <end position="92"/>
    </location>
</feature>
<proteinExistence type="inferred from homology"/>
<comment type="catalytic activity">
    <reaction evidence="6">
        <text>O-phospho-L-tyrosyl-[protein] + H2O = L-tyrosyl-[protein] + phosphate</text>
        <dbReference type="Rhea" id="RHEA:10684"/>
        <dbReference type="Rhea" id="RHEA-COMP:10136"/>
        <dbReference type="Rhea" id="RHEA-COMP:20101"/>
        <dbReference type="ChEBI" id="CHEBI:15377"/>
        <dbReference type="ChEBI" id="CHEBI:43474"/>
        <dbReference type="ChEBI" id="CHEBI:46858"/>
        <dbReference type="ChEBI" id="CHEBI:61978"/>
        <dbReference type="EC" id="3.1.3.48"/>
    </reaction>
</comment>
<feature type="domain" description="Tyrosine-protein phosphatase" evidence="8">
    <location>
        <begin position="1"/>
        <end position="97"/>
    </location>
</feature>
<organism evidence="10 11">
    <name type="scientific">Latimeria chalumnae</name>
    <name type="common">Coelacanth</name>
    <dbReference type="NCBI Taxonomy" id="7897"/>
    <lineage>
        <taxon>Eukaryota</taxon>
        <taxon>Metazoa</taxon>
        <taxon>Chordata</taxon>
        <taxon>Craniata</taxon>
        <taxon>Vertebrata</taxon>
        <taxon>Euteleostomi</taxon>
        <taxon>Coelacanthiformes</taxon>
        <taxon>Coelacanthidae</taxon>
        <taxon>Latimeria</taxon>
    </lineage>
</organism>
<dbReference type="GO" id="GO:0007165">
    <property type="term" value="P:signal transduction"/>
    <property type="evidence" value="ECO:0007669"/>
    <property type="project" value="TreeGrafter"/>
</dbReference>
<evidence type="ECO:0000256" key="5">
    <source>
        <dbReference type="ARBA" id="ARBA00048336"/>
    </source>
</evidence>
<dbReference type="PROSITE" id="PS50054">
    <property type="entry name" value="TYR_PHOSPHATASE_DUAL"/>
    <property type="match status" value="1"/>
</dbReference>
<dbReference type="EMBL" id="AFYH01217782">
    <property type="status" value="NOT_ANNOTATED_CDS"/>
    <property type="molecule type" value="Genomic_DNA"/>
</dbReference>
<evidence type="ECO:0000313" key="11">
    <source>
        <dbReference type="Proteomes" id="UP000008672"/>
    </source>
</evidence>
<dbReference type="eggNOG" id="KOG1716">
    <property type="taxonomic scope" value="Eukaryota"/>
</dbReference>
<keyword evidence="3" id="KW-0904">Protein phosphatase</keyword>
<dbReference type="InParanoid" id="H2ZRM8"/>
<dbReference type="GeneTree" id="ENSGT00940000164598"/>
<comment type="similarity">
    <text evidence="1">Belongs to the protein-tyrosine phosphatase family. Non-receptor class dual specificity subfamily.</text>
</comment>
<dbReference type="EMBL" id="AFYH01217785">
    <property type="status" value="NOT_ANNOTATED_CDS"/>
    <property type="molecule type" value="Genomic_DNA"/>
</dbReference>
<feature type="compositionally biased region" description="Polar residues" evidence="7">
    <location>
        <begin position="135"/>
        <end position="146"/>
    </location>
</feature>
<dbReference type="EMBL" id="AFYH01217787">
    <property type="status" value="NOT_ANNOTATED_CDS"/>
    <property type="molecule type" value="Genomic_DNA"/>
</dbReference>
<evidence type="ECO:0000256" key="2">
    <source>
        <dbReference type="ARBA" id="ARBA00022801"/>
    </source>
</evidence>
<dbReference type="GO" id="GO:0005829">
    <property type="term" value="C:cytosol"/>
    <property type="evidence" value="ECO:0007669"/>
    <property type="project" value="TreeGrafter"/>
</dbReference>
<dbReference type="PANTHER" id="PTHR45948:SF1">
    <property type="entry name" value="TYROSINE-PROTEIN PHOSPHATASE DOMAIN-CONTAINING PROTEIN"/>
    <property type="match status" value="1"/>
</dbReference>